<organism evidence="2 3">
    <name type="scientific">Paenibacillus mucilaginosus (strain KNP414)</name>
    <dbReference type="NCBI Taxonomy" id="1036673"/>
    <lineage>
        <taxon>Bacteria</taxon>
        <taxon>Bacillati</taxon>
        <taxon>Bacillota</taxon>
        <taxon>Bacilli</taxon>
        <taxon>Bacillales</taxon>
        <taxon>Paenibacillaceae</taxon>
        <taxon>Paenibacillus</taxon>
    </lineage>
</organism>
<protein>
    <submittedName>
        <fullName evidence="2">Uncharacterized protein</fullName>
    </submittedName>
</protein>
<reference evidence="2 3" key="2">
    <citation type="journal article" date="2013" name="Genome Announc.">
        <title>Genome Sequence of Growth-Improving Paenibacillus mucilaginosus Strain KNP414.</title>
        <authorList>
            <person name="Lu J.J."/>
            <person name="Wang J.F."/>
            <person name="Hu X.F."/>
        </authorList>
    </citation>
    <scope>NUCLEOTIDE SEQUENCE [LARGE SCALE GENOMIC DNA]</scope>
    <source>
        <strain evidence="2 3">KNP414</strain>
    </source>
</reference>
<dbReference type="KEGG" id="pms:KNP414_03640"/>
<feature type="region of interest" description="Disordered" evidence="1">
    <location>
        <begin position="1"/>
        <end position="42"/>
    </location>
</feature>
<evidence type="ECO:0000256" key="1">
    <source>
        <dbReference type="SAM" id="MobiDB-lite"/>
    </source>
</evidence>
<evidence type="ECO:0000313" key="3">
    <source>
        <dbReference type="Proteomes" id="UP000006620"/>
    </source>
</evidence>
<accession>F8FFF6</accession>
<dbReference type="AlphaFoldDB" id="F8FFF6"/>
<sequence length="59" mass="6743">MTAPGEKRSIPGSSDSPSFKTLRGYEKSKMTESSSSEKMNPYIRTKELQPAFRLQPFWD</sequence>
<dbReference type="HOGENOM" id="CLU_2956227_0_0_9"/>
<evidence type="ECO:0000313" key="2">
    <source>
        <dbReference type="EMBL" id="AEI42184.1"/>
    </source>
</evidence>
<gene>
    <name evidence="2" type="ordered locus">KNP414_03640</name>
</gene>
<reference evidence="3" key="1">
    <citation type="submission" date="2011-06" db="EMBL/GenBank/DDBJ databases">
        <title>Complete genome sequence of Paenibacillus mucilaginosus KNP414.</title>
        <authorList>
            <person name="Wang J."/>
            <person name="Hu S."/>
            <person name="Hu X."/>
            <person name="Zhang B."/>
            <person name="Dong D."/>
            <person name="Zhang S."/>
            <person name="Zhao K."/>
            <person name="Wu D."/>
        </authorList>
    </citation>
    <scope>NUCLEOTIDE SEQUENCE [LARGE SCALE GENOMIC DNA]</scope>
    <source>
        <strain evidence="3">KNP414</strain>
    </source>
</reference>
<dbReference type="EMBL" id="CP002869">
    <property type="protein sequence ID" value="AEI42184.1"/>
    <property type="molecule type" value="Genomic_DNA"/>
</dbReference>
<name>F8FFF6_PAEMK</name>
<dbReference type="Proteomes" id="UP000006620">
    <property type="component" value="Chromosome"/>
</dbReference>
<proteinExistence type="predicted"/>